<evidence type="ECO:0000313" key="2">
    <source>
        <dbReference type="EMBL" id="NGO77025.1"/>
    </source>
</evidence>
<reference evidence="2 3" key="1">
    <citation type="submission" date="2020-02" db="EMBL/GenBank/DDBJ databases">
        <title>Whole-genome analyses of novel actinobacteria.</title>
        <authorList>
            <person name="Sahin N."/>
            <person name="Tokatli A."/>
        </authorList>
    </citation>
    <scope>NUCLEOTIDE SEQUENCE [LARGE SCALE GENOMIC DNA]</scope>
    <source>
        <strain evidence="2 3">YC504</strain>
    </source>
</reference>
<dbReference type="GO" id="GO:0016298">
    <property type="term" value="F:lipase activity"/>
    <property type="evidence" value="ECO:0007669"/>
    <property type="project" value="TreeGrafter"/>
</dbReference>
<dbReference type="PANTHER" id="PTHR32015">
    <property type="entry name" value="FASTING INDUCED LIPASE"/>
    <property type="match status" value="1"/>
</dbReference>
<keyword evidence="3" id="KW-1185">Reference proteome</keyword>
<dbReference type="RefSeq" id="WP_165332499.1">
    <property type="nucleotide sequence ID" value="NZ_JAAKZW010000052.1"/>
</dbReference>
<comment type="caution">
    <text evidence="2">The sequence shown here is derived from an EMBL/GenBank/DDBJ whole genome shotgun (WGS) entry which is preliminary data.</text>
</comment>
<proteinExistence type="predicted"/>
<dbReference type="GO" id="GO:0016042">
    <property type="term" value="P:lipid catabolic process"/>
    <property type="evidence" value="ECO:0007669"/>
    <property type="project" value="InterPro"/>
</dbReference>
<dbReference type="EMBL" id="JAAKZW010000052">
    <property type="protein sequence ID" value="NGO77025.1"/>
    <property type="molecule type" value="Genomic_DNA"/>
</dbReference>
<organism evidence="2 3">
    <name type="scientific">Streptomyces mesophilus</name>
    <dbReference type="NCBI Taxonomy" id="1775132"/>
    <lineage>
        <taxon>Bacteria</taxon>
        <taxon>Bacillati</taxon>
        <taxon>Actinomycetota</taxon>
        <taxon>Actinomycetes</taxon>
        <taxon>Kitasatosporales</taxon>
        <taxon>Streptomycetaceae</taxon>
        <taxon>Streptomyces</taxon>
    </lineage>
</organism>
<sequence>MRVRTSARCALTAATAVLAALMSAHGAGAAVPEPDPAVPRFRQFGPAFAYAALNPDAYPPDVNDWSCKPSAAHPRPVVLVHGTAANSLSSWSALAPALRKEGYCVYAKHIGGKPRSPLQAMEAVAKSSKALAAFVDEVLAKTGTKQVDMVGYSQGGGVLPRYYLKYDGGADATDPARNKVGKLIGISPSNHGTSATGIATLGRLLNLIAPVGKLLGQAVPDQLECSDVHARLDEGGDTLPGISYTTVATVVDNIVTPHTNQFLREKAAPDAPLNQGRERCGVKKMPPLAPPVLSRPKDGIVAPAAGSQITNILLQDVCPIDRSGHLRHPYSPTTIRLTLNALDPAHAEPAPCRPVPFVPLLG</sequence>
<feature type="signal peptide" evidence="1">
    <location>
        <begin position="1"/>
        <end position="29"/>
    </location>
</feature>
<dbReference type="InterPro" id="IPR002918">
    <property type="entry name" value="Lipase_EstA/Esterase_EstB"/>
</dbReference>
<gene>
    <name evidence="2" type="ORF">G6045_15340</name>
</gene>
<keyword evidence="1" id="KW-0732">Signal</keyword>
<feature type="chain" id="PRO_5026111070" evidence="1">
    <location>
        <begin position="30"/>
        <end position="362"/>
    </location>
</feature>
<dbReference type="SUPFAM" id="SSF53474">
    <property type="entry name" value="alpha/beta-Hydrolases"/>
    <property type="match status" value="1"/>
</dbReference>
<evidence type="ECO:0000256" key="1">
    <source>
        <dbReference type="SAM" id="SignalP"/>
    </source>
</evidence>
<accession>A0A6G4XHJ6</accession>
<dbReference type="AlphaFoldDB" id="A0A6G4XHJ6"/>
<evidence type="ECO:0000313" key="3">
    <source>
        <dbReference type="Proteomes" id="UP000481109"/>
    </source>
</evidence>
<dbReference type="PANTHER" id="PTHR32015:SF1">
    <property type="entry name" value="LIPASE"/>
    <property type="match status" value="1"/>
</dbReference>
<protein>
    <submittedName>
        <fullName evidence="2">Alpha/beta fold hydrolase</fullName>
    </submittedName>
</protein>
<dbReference type="Gene3D" id="3.40.50.1820">
    <property type="entry name" value="alpha/beta hydrolase"/>
    <property type="match status" value="2"/>
</dbReference>
<dbReference type="Proteomes" id="UP000481109">
    <property type="component" value="Unassembled WGS sequence"/>
</dbReference>
<dbReference type="Pfam" id="PF01674">
    <property type="entry name" value="Lipase_2"/>
    <property type="match status" value="1"/>
</dbReference>
<name>A0A6G4XHJ6_9ACTN</name>
<dbReference type="InterPro" id="IPR029058">
    <property type="entry name" value="AB_hydrolase_fold"/>
</dbReference>
<keyword evidence="2" id="KW-0378">Hydrolase</keyword>